<dbReference type="SUPFAM" id="SSF159270">
    <property type="entry name" value="YmcC-like"/>
    <property type="match status" value="1"/>
</dbReference>
<accession>A0A0F9WQL2</accession>
<dbReference type="EMBL" id="LAZR01000221">
    <property type="protein sequence ID" value="KKN81008.1"/>
    <property type="molecule type" value="Genomic_DNA"/>
</dbReference>
<comment type="caution">
    <text evidence="1">The sequence shown here is derived from an EMBL/GenBank/DDBJ whole genome shotgun (WGS) entry which is preliminary data.</text>
</comment>
<protein>
    <recommendedName>
        <fullName evidence="2">YjbF family lipoprotein</fullName>
    </recommendedName>
</protein>
<dbReference type="Pfam" id="PF11102">
    <property type="entry name" value="YjbF"/>
    <property type="match status" value="1"/>
</dbReference>
<evidence type="ECO:0000313" key="1">
    <source>
        <dbReference type="EMBL" id="KKN81008.1"/>
    </source>
</evidence>
<gene>
    <name evidence="1" type="ORF">LCGC14_0323790</name>
</gene>
<dbReference type="InterPro" id="IPR023373">
    <property type="entry name" value="YmcC_sf"/>
</dbReference>
<dbReference type="InterPro" id="IPR021308">
    <property type="entry name" value="GfcB"/>
</dbReference>
<reference evidence="1" key="1">
    <citation type="journal article" date="2015" name="Nature">
        <title>Complex archaea that bridge the gap between prokaryotes and eukaryotes.</title>
        <authorList>
            <person name="Spang A."/>
            <person name="Saw J.H."/>
            <person name="Jorgensen S.L."/>
            <person name="Zaremba-Niedzwiedzka K."/>
            <person name="Martijn J."/>
            <person name="Lind A.E."/>
            <person name="van Eijk R."/>
            <person name="Schleper C."/>
            <person name="Guy L."/>
            <person name="Ettema T.J."/>
        </authorList>
    </citation>
    <scope>NUCLEOTIDE SEQUENCE</scope>
</reference>
<dbReference type="Gene3D" id="2.40.360.10">
    <property type="entry name" value="YmcC-like"/>
    <property type="match status" value="1"/>
</dbReference>
<sequence length="219" mass="24256">MNLFTRGGLLVLAAVCLPACNSMTATSIESLNLAISGKANVISVDYIRSVKADSLYIQAGATEGLFVTPAHSGERVNWYGLTEEVQTDHGRVTQLLGVEDDALIPLIPQDPFITGLMQVADGAQVLRYADYPLAYQTGLEQYATYRRGPVEKIDILGSVQPHQRIDETIWMPQLDYKAINYYWLDMQTGQVRRSIQHISPTLPVMDITLTRLPSMGENP</sequence>
<name>A0A0F9WQL2_9ZZZZ</name>
<evidence type="ECO:0008006" key="2">
    <source>
        <dbReference type="Google" id="ProtNLM"/>
    </source>
</evidence>
<proteinExistence type="predicted"/>
<dbReference type="AlphaFoldDB" id="A0A0F9WQL2"/>
<organism evidence="1">
    <name type="scientific">marine sediment metagenome</name>
    <dbReference type="NCBI Taxonomy" id="412755"/>
    <lineage>
        <taxon>unclassified sequences</taxon>
        <taxon>metagenomes</taxon>
        <taxon>ecological metagenomes</taxon>
    </lineage>
</organism>